<dbReference type="GO" id="GO:0003677">
    <property type="term" value="F:DNA binding"/>
    <property type="evidence" value="ECO:0007669"/>
    <property type="project" value="InterPro"/>
</dbReference>
<dbReference type="InterPro" id="IPR036388">
    <property type="entry name" value="WH-like_DNA-bd_sf"/>
</dbReference>
<dbReference type="SUPFAM" id="SSF46689">
    <property type="entry name" value="Homeodomain-like"/>
    <property type="match status" value="1"/>
</dbReference>
<organism evidence="2 3">
    <name type="scientific">Candidatus Uhrbacteria bacterium CG_4_9_14_0_2_um_filter_41_50</name>
    <dbReference type="NCBI Taxonomy" id="1975031"/>
    <lineage>
        <taxon>Bacteria</taxon>
        <taxon>Candidatus Uhriibacteriota</taxon>
    </lineage>
</organism>
<comment type="caution">
    <text evidence="2">The sequence shown here is derived from an EMBL/GenBank/DDBJ whole genome shotgun (WGS) entry which is preliminary data.</text>
</comment>
<dbReference type="GO" id="GO:0006313">
    <property type="term" value="P:DNA transposition"/>
    <property type="evidence" value="ECO:0007669"/>
    <property type="project" value="InterPro"/>
</dbReference>
<dbReference type="Proteomes" id="UP000230251">
    <property type="component" value="Unassembled WGS sequence"/>
</dbReference>
<sequence>MARYISQDRKDEVLTAVKNGLTVMHAAEQYEVSSKTIYAWLRKQSDNTGTSNLELSRLRRENAELKEIIRALTLEKKRTKKIHIARGYMNVCKNKSKLVKPLWKTPIPSIGACRAALSTNILIHANLLVTKVSEELGTY</sequence>
<accession>A0A2M8ENX2</accession>
<proteinExistence type="predicted"/>
<evidence type="ECO:0000313" key="3">
    <source>
        <dbReference type="Proteomes" id="UP000230251"/>
    </source>
</evidence>
<evidence type="ECO:0008006" key="4">
    <source>
        <dbReference type="Google" id="ProtNLM"/>
    </source>
</evidence>
<evidence type="ECO:0000313" key="2">
    <source>
        <dbReference type="EMBL" id="PJC24452.1"/>
    </source>
</evidence>
<evidence type="ECO:0000256" key="1">
    <source>
        <dbReference type="SAM" id="Coils"/>
    </source>
</evidence>
<dbReference type="GO" id="GO:0004803">
    <property type="term" value="F:transposase activity"/>
    <property type="evidence" value="ECO:0007669"/>
    <property type="project" value="InterPro"/>
</dbReference>
<dbReference type="Gene3D" id="1.10.10.10">
    <property type="entry name" value="Winged helix-like DNA-binding domain superfamily/Winged helix DNA-binding domain"/>
    <property type="match status" value="1"/>
</dbReference>
<dbReference type="AlphaFoldDB" id="A0A2M8ENX2"/>
<dbReference type="Pfam" id="PF01527">
    <property type="entry name" value="HTH_Tnp_1"/>
    <property type="match status" value="1"/>
</dbReference>
<keyword evidence="1" id="KW-0175">Coiled coil</keyword>
<dbReference type="InterPro" id="IPR002514">
    <property type="entry name" value="Transposase_8"/>
</dbReference>
<name>A0A2M8ENX2_9BACT</name>
<feature type="coiled-coil region" evidence="1">
    <location>
        <begin position="55"/>
        <end position="82"/>
    </location>
</feature>
<dbReference type="InterPro" id="IPR009057">
    <property type="entry name" value="Homeodomain-like_sf"/>
</dbReference>
<dbReference type="EMBL" id="PFSI01000039">
    <property type="protein sequence ID" value="PJC24452.1"/>
    <property type="molecule type" value="Genomic_DNA"/>
</dbReference>
<protein>
    <recommendedName>
        <fullName evidence="4">Transposase Synechocystis PCC 6803 domain-containing protein</fullName>
    </recommendedName>
</protein>
<gene>
    <name evidence="2" type="ORF">CO057_02835</name>
</gene>
<reference evidence="3" key="1">
    <citation type="submission" date="2017-09" db="EMBL/GenBank/DDBJ databases">
        <title>Depth-based differentiation of microbial function through sediment-hosted aquifers and enrichment of novel symbionts in the deep terrestrial subsurface.</title>
        <authorList>
            <person name="Probst A.J."/>
            <person name="Ladd B."/>
            <person name="Jarett J.K."/>
            <person name="Geller-Mcgrath D.E."/>
            <person name="Sieber C.M.K."/>
            <person name="Emerson J.B."/>
            <person name="Anantharaman K."/>
            <person name="Thomas B.C."/>
            <person name="Malmstrom R."/>
            <person name="Stieglmeier M."/>
            <person name="Klingl A."/>
            <person name="Woyke T."/>
            <person name="Ryan C.M."/>
            <person name="Banfield J.F."/>
        </authorList>
    </citation>
    <scope>NUCLEOTIDE SEQUENCE [LARGE SCALE GENOMIC DNA]</scope>
</reference>